<dbReference type="SUPFAM" id="SSF47413">
    <property type="entry name" value="lambda repressor-like DNA-binding domains"/>
    <property type="match status" value="1"/>
</dbReference>
<reference evidence="2 3" key="1">
    <citation type="submission" date="2020-08" db="EMBL/GenBank/DDBJ databases">
        <title>Bridging the membrane lipid divide: bacteria of the FCB group superphylum have the potential to synthesize archaeal ether lipids.</title>
        <authorList>
            <person name="Villanueva L."/>
            <person name="Von Meijenfeldt F.A.B."/>
            <person name="Westbye A.B."/>
            <person name="Yadav S."/>
            <person name="Hopmans E.C."/>
            <person name="Dutilh B.E."/>
            <person name="Sinninghe Damste J.S."/>
        </authorList>
    </citation>
    <scope>NUCLEOTIDE SEQUENCE [LARGE SCALE GENOMIC DNA]</scope>
    <source>
        <strain evidence="2">NIOZ-UU30</strain>
    </source>
</reference>
<dbReference type="PROSITE" id="PS50943">
    <property type="entry name" value="HTH_CROC1"/>
    <property type="match status" value="1"/>
</dbReference>
<dbReference type="Pfam" id="PF13274">
    <property type="entry name" value="SocA_Panacea"/>
    <property type="match status" value="1"/>
</dbReference>
<dbReference type="EMBL" id="JACNJH010000180">
    <property type="protein sequence ID" value="MBC8362296.1"/>
    <property type="molecule type" value="Genomic_DNA"/>
</dbReference>
<organism evidence="2 3">
    <name type="scientific">Candidatus Desulfatibia profunda</name>
    <dbReference type="NCBI Taxonomy" id="2841695"/>
    <lineage>
        <taxon>Bacteria</taxon>
        <taxon>Pseudomonadati</taxon>
        <taxon>Thermodesulfobacteriota</taxon>
        <taxon>Desulfobacteria</taxon>
        <taxon>Desulfobacterales</taxon>
        <taxon>Desulfobacterales incertae sedis</taxon>
        <taxon>Candidatus Desulfatibia</taxon>
    </lineage>
</organism>
<feature type="domain" description="HTH cro/C1-type" evidence="1">
    <location>
        <begin position="75"/>
        <end position="106"/>
    </location>
</feature>
<evidence type="ECO:0000313" key="2">
    <source>
        <dbReference type="EMBL" id="MBC8362296.1"/>
    </source>
</evidence>
<dbReference type="InterPro" id="IPR001387">
    <property type="entry name" value="Cro/C1-type_HTH"/>
</dbReference>
<accession>A0A8J6NXU5</accession>
<name>A0A8J6NXU5_9BACT</name>
<dbReference type="InterPro" id="IPR032758">
    <property type="entry name" value="MqsA/HigA-2"/>
</dbReference>
<dbReference type="CDD" id="cd00093">
    <property type="entry name" value="HTH_XRE"/>
    <property type="match status" value="1"/>
</dbReference>
<protein>
    <submittedName>
        <fullName evidence="2">DUF4065 domain-containing protein</fullName>
    </submittedName>
</protein>
<comment type="caution">
    <text evidence="2">The sequence shown here is derived from an EMBL/GenBank/DDBJ whole genome shotgun (WGS) entry which is preliminary data.</text>
</comment>
<dbReference type="NCBIfam" id="TIGR03830">
    <property type="entry name" value="CxxCG_CxxCG_HTH"/>
    <property type="match status" value="1"/>
</dbReference>
<dbReference type="Pfam" id="PF15731">
    <property type="entry name" value="MqsA_antitoxin"/>
    <property type="match status" value="1"/>
</dbReference>
<dbReference type="InterPro" id="IPR022452">
    <property type="entry name" value="MqsA"/>
</dbReference>
<dbReference type="InterPro" id="IPR022453">
    <property type="entry name" value="Znf_MqsA-type"/>
</dbReference>
<proteinExistence type="predicted"/>
<evidence type="ECO:0000313" key="3">
    <source>
        <dbReference type="Proteomes" id="UP000603434"/>
    </source>
</evidence>
<sequence length="331" mass="38155">MNQTCPLCEKTGVIESVRTKRPLKVRGETIEVDFEVLRCQDCGEELIDSKPERDPFAKAYRIHRKKHNMLQPEEIKELRKKYGMTQGELSRVLGWGGATLSRYENGSLQDHAHDRVLKLLEDPRNLLKLVQASPDAIGEHRRESLIHSLQHLIRDENPIERCLEECFFHVGQSVFTGFSAFSLEKFFNALLYFCKGGKLKTVINKLLFYADFKHFKEYLISITGAQYIHLPYGPVPQHYEVYLGKIVNEGAIEVNDVWYSEEAVGQRYTSVEEPLLTVFSDKELITLATVNEYFKDFGAKAISEFSHREKGYQETSQGQPVSYEYASFLQI</sequence>
<evidence type="ECO:0000259" key="1">
    <source>
        <dbReference type="PROSITE" id="PS50943"/>
    </source>
</evidence>
<dbReference type="SMART" id="SM00530">
    <property type="entry name" value="HTH_XRE"/>
    <property type="match status" value="1"/>
</dbReference>
<dbReference type="AlphaFoldDB" id="A0A8J6NXU5"/>
<dbReference type="Gene3D" id="1.10.260.40">
    <property type="entry name" value="lambda repressor-like DNA-binding domains"/>
    <property type="match status" value="1"/>
</dbReference>
<dbReference type="GO" id="GO:0003677">
    <property type="term" value="F:DNA binding"/>
    <property type="evidence" value="ECO:0007669"/>
    <property type="project" value="InterPro"/>
</dbReference>
<dbReference type="NCBIfam" id="TIGR03831">
    <property type="entry name" value="YgiT_finger"/>
    <property type="match status" value="1"/>
</dbReference>
<gene>
    <name evidence="2" type="ORF">H8E23_12960</name>
</gene>
<dbReference type="InterPro" id="IPR010982">
    <property type="entry name" value="Lambda_DNA-bd_dom_sf"/>
</dbReference>
<dbReference type="InterPro" id="IPR025272">
    <property type="entry name" value="SocA_Panacea"/>
</dbReference>
<dbReference type="Proteomes" id="UP000603434">
    <property type="component" value="Unassembled WGS sequence"/>
</dbReference>